<name>A0ABU6G173_9BACL</name>
<organism evidence="1 2">
    <name type="scientific">Paenibacillus alba</name>
    <dbReference type="NCBI Taxonomy" id="1197127"/>
    <lineage>
        <taxon>Bacteria</taxon>
        <taxon>Bacillati</taxon>
        <taxon>Bacillota</taxon>
        <taxon>Bacilli</taxon>
        <taxon>Bacillales</taxon>
        <taxon>Paenibacillaceae</taxon>
        <taxon>Paenibacillus</taxon>
    </lineage>
</organism>
<dbReference type="RefSeq" id="WP_326072205.1">
    <property type="nucleotide sequence ID" value="NZ_JARLKY010000026.1"/>
</dbReference>
<proteinExistence type="predicted"/>
<evidence type="ECO:0000313" key="2">
    <source>
        <dbReference type="Proteomes" id="UP001338137"/>
    </source>
</evidence>
<evidence type="ECO:0000313" key="1">
    <source>
        <dbReference type="EMBL" id="MEC0227915.1"/>
    </source>
</evidence>
<sequence>MDKGVANTIINTWIKPEWKHAEESKVGASENTVKALVEQQKYYNWLANQLRKASGQPEE</sequence>
<dbReference type="Proteomes" id="UP001338137">
    <property type="component" value="Unassembled WGS sequence"/>
</dbReference>
<protein>
    <submittedName>
        <fullName evidence="1">Uncharacterized protein</fullName>
    </submittedName>
</protein>
<reference evidence="1 2" key="1">
    <citation type="submission" date="2023-03" db="EMBL/GenBank/DDBJ databases">
        <title>Bacillus Genome Sequencing.</title>
        <authorList>
            <person name="Dunlap C."/>
        </authorList>
    </citation>
    <scope>NUCLEOTIDE SEQUENCE [LARGE SCALE GENOMIC DNA]</scope>
    <source>
        <strain evidence="1 2">BD-533</strain>
    </source>
</reference>
<keyword evidence="2" id="KW-1185">Reference proteome</keyword>
<gene>
    <name evidence="1" type="ORF">P4I72_12335</name>
</gene>
<accession>A0ABU6G173</accession>
<comment type="caution">
    <text evidence="1">The sequence shown here is derived from an EMBL/GenBank/DDBJ whole genome shotgun (WGS) entry which is preliminary data.</text>
</comment>
<dbReference type="EMBL" id="JARLKY010000026">
    <property type="protein sequence ID" value="MEC0227915.1"/>
    <property type="molecule type" value="Genomic_DNA"/>
</dbReference>